<evidence type="ECO:0000259" key="10">
    <source>
        <dbReference type="PROSITE" id="PS51379"/>
    </source>
</evidence>
<dbReference type="EMBL" id="JAJHJB010000029">
    <property type="protein sequence ID" value="MCC5467244.1"/>
    <property type="molecule type" value="Genomic_DNA"/>
</dbReference>
<dbReference type="SUPFAM" id="SSF102114">
    <property type="entry name" value="Radical SAM enzymes"/>
    <property type="match status" value="1"/>
</dbReference>
<dbReference type="PROSITE" id="PS51918">
    <property type="entry name" value="RADICAL_SAM"/>
    <property type="match status" value="1"/>
</dbReference>
<evidence type="ECO:0000256" key="5">
    <source>
        <dbReference type="ARBA" id="ARBA00022723"/>
    </source>
</evidence>
<dbReference type="InterPro" id="IPR013785">
    <property type="entry name" value="Aldolase_TIM"/>
</dbReference>
<dbReference type="Gene3D" id="3.30.70.20">
    <property type="match status" value="1"/>
</dbReference>
<keyword evidence="5" id="KW-0479">Metal-binding</keyword>
<dbReference type="SUPFAM" id="SSF54862">
    <property type="entry name" value="4Fe-4S ferredoxins"/>
    <property type="match status" value="1"/>
</dbReference>
<keyword evidence="6" id="KW-0560">Oxidoreductase</keyword>
<organism evidence="12 13">
    <name type="scientific">Pelosinus baikalensis</name>
    <dbReference type="NCBI Taxonomy" id="2892015"/>
    <lineage>
        <taxon>Bacteria</taxon>
        <taxon>Bacillati</taxon>
        <taxon>Bacillota</taxon>
        <taxon>Negativicutes</taxon>
        <taxon>Selenomonadales</taxon>
        <taxon>Sporomusaceae</taxon>
        <taxon>Pelosinus</taxon>
    </lineage>
</organism>
<dbReference type="SFLD" id="SFLDG01118">
    <property type="entry name" value="activating_enzymes__group_2"/>
    <property type="match status" value="1"/>
</dbReference>
<protein>
    <submittedName>
        <fullName evidence="12">Glycyl-radical enzyme activating protein</fullName>
    </submittedName>
</protein>
<dbReference type="RefSeq" id="WP_229536262.1">
    <property type="nucleotide sequence ID" value="NZ_JAJHJB010000029.1"/>
</dbReference>
<evidence type="ECO:0000256" key="8">
    <source>
        <dbReference type="ARBA" id="ARBA00023014"/>
    </source>
</evidence>
<dbReference type="NCBIfam" id="TIGR02494">
    <property type="entry name" value="PFLE_PFLC"/>
    <property type="match status" value="1"/>
</dbReference>
<dbReference type="Pfam" id="PF04055">
    <property type="entry name" value="Radical_SAM"/>
    <property type="match status" value="1"/>
</dbReference>
<evidence type="ECO:0000256" key="2">
    <source>
        <dbReference type="ARBA" id="ARBA00009777"/>
    </source>
</evidence>
<keyword evidence="4" id="KW-0949">S-adenosyl-L-methionine</keyword>
<accession>A0ABS8HZ14</accession>
<dbReference type="InterPro" id="IPR040074">
    <property type="entry name" value="BssD/PflA/YjjW"/>
</dbReference>
<dbReference type="PANTHER" id="PTHR30352:SF4">
    <property type="entry name" value="PYRUVATE FORMATE-LYASE 2-ACTIVATING ENZYME"/>
    <property type="match status" value="1"/>
</dbReference>
<sequence length="305" mass="34238">MSDEKKGYISTIQLYSTKDGPGIRSTVFFMGCNLKCKWCSNPELLTPDVKYMHFEHKCIHCGACVEIASNHSITFAEKGCRIDRQMCSNLAECAEICPQNAYEKIGFEISSEELVHKLMRDKEFYSVSNGGVTFSGGDSILQGDFIVDVAQRLHAQGIHIALDTAGNLCWEKMKVIVEHVDMVLYDIKAYAGEIHKICTAVDNTLILSNIKHISKMNKDIIIRMIIVPGFNDDMDDVYQRIVFIKSLGPSVKRVDILEYHNLGSGKYARLGIENPIQQIICNNYSLLEKVKKMACELGLNAAILQ</sequence>
<keyword evidence="7" id="KW-0408">Iron</keyword>
<dbReference type="Gene3D" id="3.20.20.70">
    <property type="entry name" value="Aldolase class I"/>
    <property type="match status" value="1"/>
</dbReference>
<dbReference type="PROSITE" id="PS01087">
    <property type="entry name" value="RADICAL_ACTIVATING"/>
    <property type="match status" value="1"/>
</dbReference>
<reference evidence="12" key="1">
    <citation type="submission" date="2021-11" db="EMBL/GenBank/DDBJ databases">
        <title>Description of a new species Pelosinus isolated from the bottom sediments of Lake Baikal.</title>
        <authorList>
            <person name="Zakharyuk A."/>
        </authorList>
    </citation>
    <scope>NUCLEOTIDE SEQUENCE</scope>
    <source>
        <strain evidence="12">Bkl1</strain>
    </source>
</reference>
<proteinExistence type="inferred from homology"/>
<comment type="catalytic activity">
    <reaction evidence="9">
        <text>glycyl-[protein] + reduced [flavodoxin] + S-adenosyl-L-methionine = glycin-2-yl radical-[protein] + semiquinone [flavodoxin] + 5'-deoxyadenosine + L-methionine + H(+)</text>
        <dbReference type="Rhea" id="RHEA:61976"/>
        <dbReference type="Rhea" id="RHEA-COMP:10622"/>
        <dbReference type="Rhea" id="RHEA-COMP:14480"/>
        <dbReference type="Rhea" id="RHEA-COMP:15993"/>
        <dbReference type="Rhea" id="RHEA-COMP:15994"/>
        <dbReference type="ChEBI" id="CHEBI:15378"/>
        <dbReference type="ChEBI" id="CHEBI:17319"/>
        <dbReference type="ChEBI" id="CHEBI:29947"/>
        <dbReference type="ChEBI" id="CHEBI:32722"/>
        <dbReference type="ChEBI" id="CHEBI:57618"/>
        <dbReference type="ChEBI" id="CHEBI:57844"/>
        <dbReference type="ChEBI" id="CHEBI:59789"/>
        <dbReference type="ChEBI" id="CHEBI:140311"/>
    </reaction>
</comment>
<comment type="cofactor">
    <cofactor evidence="1">
        <name>[4Fe-4S] cluster</name>
        <dbReference type="ChEBI" id="CHEBI:49883"/>
    </cofactor>
</comment>
<comment type="similarity">
    <text evidence="2">Belongs to the organic radical-activating enzymes family.</text>
</comment>
<dbReference type="PANTHER" id="PTHR30352">
    <property type="entry name" value="PYRUVATE FORMATE-LYASE-ACTIVATING ENZYME"/>
    <property type="match status" value="1"/>
</dbReference>
<evidence type="ECO:0000256" key="7">
    <source>
        <dbReference type="ARBA" id="ARBA00023004"/>
    </source>
</evidence>
<keyword evidence="8" id="KW-0411">Iron-sulfur</keyword>
<dbReference type="Proteomes" id="UP001165492">
    <property type="component" value="Unassembled WGS sequence"/>
</dbReference>
<dbReference type="InterPro" id="IPR007197">
    <property type="entry name" value="rSAM"/>
</dbReference>
<keyword evidence="13" id="KW-1185">Reference proteome</keyword>
<evidence type="ECO:0000259" key="11">
    <source>
        <dbReference type="PROSITE" id="PS51918"/>
    </source>
</evidence>
<dbReference type="InterPro" id="IPR058240">
    <property type="entry name" value="rSAM_sf"/>
</dbReference>
<evidence type="ECO:0000313" key="12">
    <source>
        <dbReference type="EMBL" id="MCC5467244.1"/>
    </source>
</evidence>
<dbReference type="InterPro" id="IPR012839">
    <property type="entry name" value="Organic_radical_activase"/>
</dbReference>
<dbReference type="SFLD" id="SFLDS00029">
    <property type="entry name" value="Radical_SAM"/>
    <property type="match status" value="1"/>
</dbReference>
<keyword evidence="3" id="KW-0004">4Fe-4S</keyword>
<comment type="caution">
    <text evidence="12">The sequence shown here is derived from an EMBL/GenBank/DDBJ whole genome shotgun (WGS) entry which is preliminary data.</text>
</comment>
<feature type="domain" description="Radical SAM core" evidence="11">
    <location>
        <begin position="18"/>
        <end position="296"/>
    </location>
</feature>
<feature type="domain" description="4Fe-4S ferredoxin-type" evidence="10">
    <location>
        <begin position="49"/>
        <end position="78"/>
    </location>
</feature>
<evidence type="ECO:0000256" key="4">
    <source>
        <dbReference type="ARBA" id="ARBA00022691"/>
    </source>
</evidence>
<dbReference type="SFLD" id="SFLDG01066">
    <property type="entry name" value="organic_radical-activating_enz"/>
    <property type="match status" value="1"/>
</dbReference>
<dbReference type="PROSITE" id="PS51379">
    <property type="entry name" value="4FE4S_FER_2"/>
    <property type="match status" value="1"/>
</dbReference>
<evidence type="ECO:0000313" key="13">
    <source>
        <dbReference type="Proteomes" id="UP001165492"/>
    </source>
</evidence>
<dbReference type="InterPro" id="IPR001989">
    <property type="entry name" value="Radical_activat_CS"/>
</dbReference>
<dbReference type="InterPro" id="IPR017896">
    <property type="entry name" value="4Fe4S_Fe-S-bd"/>
</dbReference>
<dbReference type="PIRSF" id="PIRSF000371">
    <property type="entry name" value="PFL_act_enz"/>
    <property type="match status" value="1"/>
</dbReference>
<dbReference type="InterPro" id="IPR034457">
    <property type="entry name" value="Organic_radical-activating"/>
</dbReference>
<evidence type="ECO:0000256" key="6">
    <source>
        <dbReference type="ARBA" id="ARBA00023002"/>
    </source>
</evidence>
<evidence type="ECO:0000256" key="9">
    <source>
        <dbReference type="ARBA" id="ARBA00047365"/>
    </source>
</evidence>
<evidence type="ECO:0000256" key="3">
    <source>
        <dbReference type="ARBA" id="ARBA00022485"/>
    </source>
</evidence>
<gene>
    <name evidence="12" type="ORF">LMF89_18070</name>
</gene>
<name>A0ABS8HZ14_9FIRM</name>
<evidence type="ECO:0000256" key="1">
    <source>
        <dbReference type="ARBA" id="ARBA00001966"/>
    </source>
</evidence>